<comment type="caution">
    <text evidence="3">The sequence shown here is derived from an EMBL/GenBank/DDBJ whole genome shotgun (WGS) entry which is preliminary data.</text>
</comment>
<name>A0A8X6M814_9ARAC</name>
<evidence type="ECO:0000259" key="2">
    <source>
        <dbReference type="Pfam" id="PF18701"/>
    </source>
</evidence>
<protein>
    <recommendedName>
        <fullName evidence="2">DUF5641 domain-containing protein</fullName>
    </recommendedName>
</protein>
<feature type="region of interest" description="Disordered" evidence="1">
    <location>
        <begin position="77"/>
        <end position="150"/>
    </location>
</feature>
<sequence length="182" mass="20425">MGRILQVFSGNDGLLRVINVKTSSGILKRAITKIVPWPIPDDPAASRCEFTIRESDEGVVDVDSSVGSVSEYQLNSSEFSRPRLKRSQGFRSSESSEKQVEKTTVAGNKSGRREQWSCKRKQTSGPNESSLGLRQHAHKKRPPEVRKFKKEASLYHYGITKTGKKDSLTIREGCRHPSHRTN</sequence>
<feature type="domain" description="DUF5641" evidence="2">
    <location>
        <begin position="1"/>
        <end position="36"/>
    </location>
</feature>
<proteinExistence type="predicted"/>
<keyword evidence="4" id="KW-1185">Reference proteome</keyword>
<reference evidence="3" key="1">
    <citation type="submission" date="2020-08" db="EMBL/GenBank/DDBJ databases">
        <title>Multicomponent nature underlies the extraordinary mechanical properties of spider dragline silk.</title>
        <authorList>
            <person name="Kono N."/>
            <person name="Nakamura H."/>
            <person name="Mori M."/>
            <person name="Yoshida Y."/>
            <person name="Ohtoshi R."/>
            <person name="Malay A.D."/>
            <person name="Moran D.A.P."/>
            <person name="Tomita M."/>
            <person name="Numata K."/>
            <person name="Arakawa K."/>
        </authorList>
    </citation>
    <scope>NUCLEOTIDE SEQUENCE</scope>
</reference>
<dbReference type="AlphaFoldDB" id="A0A8X6M814"/>
<dbReference type="Proteomes" id="UP000886998">
    <property type="component" value="Unassembled WGS sequence"/>
</dbReference>
<evidence type="ECO:0000256" key="1">
    <source>
        <dbReference type="SAM" id="MobiDB-lite"/>
    </source>
</evidence>
<evidence type="ECO:0000313" key="4">
    <source>
        <dbReference type="Proteomes" id="UP000886998"/>
    </source>
</evidence>
<evidence type="ECO:0000313" key="3">
    <source>
        <dbReference type="EMBL" id="GFS35449.1"/>
    </source>
</evidence>
<accession>A0A8X6M814</accession>
<dbReference type="InterPro" id="IPR040676">
    <property type="entry name" value="DUF5641"/>
</dbReference>
<organism evidence="3 4">
    <name type="scientific">Trichonephila inaurata madagascariensis</name>
    <dbReference type="NCBI Taxonomy" id="2747483"/>
    <lineage>
        <taxon>Eukaryota</taxon>
        <taxon>Metazoa</taxon>
        <taxon>Ecdysozoa</taxon>
        <taxon>Arthropoda</taxon>
        <taxon>Chelicerata</taxon>
        <taxon>Arachnida</taxon>
        <taxon>Araneae</taxon>
        <taxon>Araneomorphae</taxon>
        <taxon>Entelegynae</taxon>
        <taxon>Araneoidea</taxon>
        <taxon>Nephilidae</taxon>
        <taxon>Trichonephila</taxon>
        <taxon>Trichonephila inaurata</taxon>
    </lineage>
</organism>
<feature type="compositionally biased region" description="Polar residues" evidence="1">
    <location>
        <begin position="123"/>
        <end position="132"/>
    </location>
</feature>
<dbReference type="Pfam" id="PF18701">
    <property type="entry name" value="DUF5641"/>
    <property type="match status" value="1"/>
</dbReference>
<dbReference type="EMBL" id="BMAV01024703">
    <property type="protein sequence ID" value="GFS35449.1"/>
    <property type="molecule type" value="Genomic_DNA"/>
</dbReference>
<gene>
    <name evidence="3" type="ORF">TNIN_477281</name>
</gene>